<evidence type="ECO:0000256" key="1">
    <source>
        <dbReference type="ARBA" id="ARBA00005709"/>
    </source>
</evidence>
<dbReference type="InterPro" id="IPR001029">
    <property type="entry name" value="Flagellin_N"/>
</dbReference>
<dbReference type="Pfam" id="PF00669">
    <property type="entry name" value="Flagellin_N"/>
    <property type="match status" value="1"/>
</dbReference>
<proteinExistence type="inferred from homology"/>
<evidence type="ECO:0000313" key="7">
    <source>
        <dbReference type="Proteomes" id="UP000996601"/>
    </source>
</evidence>
<dbReference type="Pfam" id="PF00700">
    <property type="entry name" value="Flagellin_C"/>
    <property type="match status" value="1"/>
</dbReference>
<feature type="domain" description="Flagellin N-terminal" evidence="4">
    <location>
        <begin position="4"/>
        <end position="137"/>
    </location>
</feature>
<gene>
    <name evidence="6" type="ORF">GB927_029125</name>
</gene>
<evidence type="ECO:0000256" key="3">
    <source>
        <dbReference type="RuleBase" id="RU362073"/>
    </source>
</evidence>
<comment type="similarity">
    <text evidence="1 3">Belongs to the bacterial flagellin family.</text>
</comment>
<dbReference type="SUPFAM" id="SSF64518">
    <property type="entry name" value="Phase 1 flagellin"/>
    <property type="match status" value="1"/>
</dbReference>
<dbReference type="Proteomes" id="UP000996601">
    <property type="component" value="Unassembled WGS sequence"/>
</dbReference>
<keyword evidence="6" id="KW-0969">Cilium</keyword>
<comment type="function">
    <text evidence="3">Flagellin is the subunit protein which polymerizes to form the filaments of bacterial flagella.</text>
</comment>
<organism evidence="6 7">
    <name type="scientific">Shinella lacus</name>
    <dbReference type="NCBI Taxonomy" id="2654216"/>
    <lineage>
        <taxon>Bacteria</taxon>
        <taxon>Pseudomonadati</taxon>
        <taxon>Pseudomonadota</taxon>
        <taxon>Alphaproteobacteria</taxon>
        <taxon>Hyphomicrobiales</taxon>
        <taxon>Rhizobiaceae</taxon>
        <taxon>Shinella</taxon>
    </lineage>
</organism>
<dbReference type="InterPro" id="IPR001492">
    <property type="entry name" value="Flagellin"/>
</dbReference>
<dbReference type="RefSeq" id="WP_256120730.1">
    <property type="nucleotide sequence ID" value="NZ_WHSB02000017.1"/>
</dbReference>
<reference evidence="6" key="1">
    <citation type="submission" date="2021-07" db="EMBL/GenBank/DDBJ databases">
        <title>Shinella sp. nov., a novel member of the genus Shinella from water.</title>
        <authorList>
            <person name="Deng Y."/>
        </authorList>
    </citation>
    <scope>NUCLEOTIDE SEQUENCE</scope>
    <source>
        <strain evidence="6">CPCC 100929</strain>
    </source>
</reference>
<evidence type="ECO:0000313" key="6">
    <source>
        <dbReference type="EMBL" id="MCQ4634129.1"/>
    </source>
</evidence>
<dbReference type="PANTHER" id="PTHR42792:SF2">
    <property type="entry name" value="FLAGELLIN"/>
    <property type="match status" value="1"/>
</dbReference>
<protein>
    <recommendedName>
        <fullName evidence="3">Flagellin</fullName>
    </recommendedName>
</protein>
<dbReference type="InterPro" id="IPR046358">
    <property type="entry name" value="Flagellin_C"/>
</dbReference>
<dbReference type="Gene3D" id="1.20.1330.10">
    <property type="entry name" value="f41 fragment of flagellin, N-terminal domain"/>
    <property type="match status" value="1"/>
</dbReference>
<dbReference type="EMBL" id="WHSB02000017">
    <property type="protein sequence ID" value="MCQ4634129.1"/>
    <property type="molecule type" value="Genomic_DNA"/>
</dbReference>
<evidence type="ECO:0000259" key="5">
    <source>
        <dbReference type="Pfam" id="PF00700"/>
    </source>
</evidence>
<keyword evidence="7" id="KW-1185">Reference proteome</keyword>
<keyword evidence="6" id="KW-0966">Cell projection</keyword>
<dbReference type="PANTHER" id="PTHR42792">
    <property type="entry name" value="FLAGELLIN"/>
    <property type="match status" value="1"/>
</dbReference>
<evidence type="ECO:0000256" key="2">
    <source>
        <dbReference type="ARBA" id="ARBA00023143"/>
    </source>
</evidence>
<sequence length="327" mass="34953">MTSILTNSAAMAALQTLRSIDTGLETTQARVSSGLRVETAADNAAYWSIATTMRSDNRALSTVADALGLGAAKVDTAYTSLENVIEVMSEIKAKLVAAREPGVDKNKINDEITELKNQLVSAAQSASFSGENWLYNTGTDALGIKSVVASFVRTASGNVKVTTLDFDTETSVLIDIEDPERGFLTRSIDASELTDDGAGPPRYYYLIDMGGASPADTAISIQDDPDGTLTTTYEELDDMISVVDKIIKDLTNSASTLGAITKRIGMQESFVASLNDVIDKGIGRLVDADMNEESTRLKALQTQQQLGIQSLSIANSSAENILQLFRQ</sequence>
<comment type="caution">
    <text evidence="6">The sequence shown here is derived from an EMBL/GenBank/DDBJ whole genome shotgun (WGS) entry which is preliminary data.</text>
</comment>
<keyword evidence="2 3" id="KW-0975">Bacterial flagellum</keyword>
<keyword evidence="3" id="KW-0964">Secreted</keyword>
<evidence type="ECO:0000259" key="4">
    <source>
        <dbReference type="Pfam" id="PF00669"/>
    </source>
</evidence>
<feature type="domain" description="Flagellin C-terminal" evidence="5">
    <location>
        <begin position="240"/>
        <end position="325"/>
    </location>
</feature>
<keyword evidence="6" id="KW-0282">Flagellum</keyword>
<accession>A0ABT1RGA3</accession>
<name>A0ABT1RGA3_9HYPH</name>
<comment type="subcellular location">
    <subcellularLocation>
        <location evidence="3">Secreted</location>
    </subcellularLocation>
    <subcellularLocation>
        <location evidence="3">Bacterial flagellum</location>
    </subcellularLocation>
</comment>
<dbReference type="PRINTS" id="PR00207">
    <property type="entry name" value="FLAGELLIN"/>
</dbReference>